<dbReference type="InterPro" id="IPR029038">
    <property type="entry name" value="MetRS_Zn"/>
</dbReference>
<evidence type="ECO:0000256" key="8">
    <source>
        <dbReference type="ARBA" id="ARBA00022840"/>
    </source>
</evidence>
<dbReference type="PANTHER" id="PTHR45765:SF1">
    <property type="entry name" value="METHIONINE--TRNA LIGASE, CYTOPLASMIC"/>
    <property type="match status" value="1"/>
</dbReference>
<dbReference type="Gene3D" id="3.40.50.620">
    <property type="entry name" value="HUPs"/>
    <property type="match status" value="2"/>
</dbReference>
<evidence type="ECO:0000259" key="14">
    <source>
        <dbReference type="Pfam" id="PF09334"/>
    </source>
</evidence>
<name>A0A183APW5_9TREM</name>
<proteinExistence type="inferred from homology"/>
<evidence type="ECO:0000259" key="15">
    <source>
        <dbReference type="Pfam" id="PF19303"/>
    </source>
</evidence>
<feature type="domain" description="Methionyl/Leucyl tRNA synthetase" evidence="14">
    <location>
        <begin position="1"/>
        <end position="185"/>
    </location>
</feature>
<evidence type="ECO:0000256" key="4">
    <source>
        <dbReference type="ARBA" id="ARBA00018335"/>
    </source>
</evidence>
<dbReference type="PANTHER" id="PTHR45765">
    <property type="entry name" value="METHIONINE--TRNA LIGASE"/>
    <property type="match status" value="1"/>
</dbReference>
<dbReference type="FunFam" id="2.20.28.20:FF:000001">
    <property type="entry name" value="Methionine--tRNA ligase"/>
    <property type="match status" value="1"/>
</dbReference>
<sequence length="482" mass="55020">LPYVNNVPHLGNMIGSTLSASTFASYCQIAGHNVLSICGTDEYGTATEAKAMSEQLTPRQICDKYHQLHCEIYRWFNIEFDYFGRTTTEKHTEIVQELFTMLWNNGFISEDVVEQLFCEHCAKFLADRFVEGICPFCKYDDARGDQCDKCGRLMNAVELRQPRCKTCTHSPIVRSSKHLFLDLPKVFYVWFDAPLGYLSITANYTPDWRRWWLPTAAERDQQAPVELYQFMAKDNVPFHAIIFPACLLAAQQGHTLVKHLLSTEYMNYEGTKFSKSRGIGVFGDGAMRSGIASNIWRFYLLYRRPESQDSAFSWDDFVLVNNSELLNNLGNFVNRALAFVARFYNSLIPDMTVLESSDTEFLAQVNQLIETYIGHMEACRLREGLRQILAISRLGNGYFQVNQPWVAYKKEETKPRAGVVIGVAANVAALLGLLLQPFMPAVTKQIWCEQCNLPEDRLSLVPIMRQSCRLYQILPAGHHIGK</sequence>
<evidence type="ECO:0000256" key="1">
    <source>
        <dbReference type="ARBA" id="ARBA00004496"/>
    </source>
</evidence>
<evidence type="ECO:0000256" key="10">
    <source>
        <dbReference type="ARBA" id="ARBA00023146"/>
    </source>
</evidence>
<dbReference type="Gene3D" id="1.10.730.10">
    <property type="entry name" value="Isoleucyl-tRNA Synthetase, Domain 1"/>
    <property type="match status" value="1"/>
</dbReference>
<dbReference type="EC" id="6.1.1.10" evidence="3"/>
<dbReference type="SUPFAM" id="SSF57770">
    <property type="entry name" value="Methionyl-tRNA synthetase (MetRS), Zn-domain"/>
    <property type="match status" value="1"/>
</dbReference>
<dbReference type="InterPro" id="IPR033911">
    <property type="entry name" value="MetRS_core"/>
</dbReference>
<dbReference type="GO" id="GO:0005524">
    <property type="term" value="F:ATP binding"/>
    <property type="evidence" value="ECO:0007669"/>
    <property type="project" value="UniProtKB-KW"/>
</dbReference>
<comment type="similarity">
    <text evidence="2 13">Belongs to the class-I aminoacyl-tRNA synthetase family.</text>
</comment>
<protein>
    <recommendedName>
        <fullName evidence="4">Methionine--tRNA ligase, cytoplasmic</fullName>
        <ecNumber evidence="3">6.1.1.10</ecNumber>
    </recommendedName>
    <alternativeName>
        <fullName evidence="11">Methionyl-tRNA synthetase</fullName>
    </alternativeName>
</protein>
<dbReference type="InterPro" id="IPR015413">
    <property type="entry name" value="Methionyl/Leucyl_tRNA_Synth"/>
</dbReference>
<dbReference type="GO" id="GO:0004825">
    <property type="term" value="F:methionine-tRNA ligase activity"/>
    <property type="evidence" value="ECO:0007669"/>
    <property type="project" value="UniProtKB-EC"/>
</dbReference>
<evidence type="ECO:0000256" key="9">
    <source>
        <dbReference type="ARBA" id="ARBA00022917"/>
    </source>
</evidence>
<dbReference type="InterPro" id="IPR001412">
    <property type="entry name" value="aa-tRNA-synth_I_CS"/>
</dbReference>
<keyword evidence="8 13" id="KW-0067">ATP-binding</keyword>
<dbReference type="CDD" id="cd07957">
    <property type="entry name" value="Anticodon_Ia_Met"/>
    <property type="match status" value="1"/>
</dbReference>
<comment type="catalytic activity">
    <reaction evidence="12">
        <text>tRNA(Met) + L-methionine + ATP = L-methionyl-tRNA(Met) + AMP + diphosphate</text>
        <dbReference type="Rhea" id="RHEA:13481"/>
        <dbReference type="Rhea" id="RHEA-COMP:9667"/>
        <dbReference type="Rhea" id="RHEA-COMP:9698"/>
        <dbReference type="ChEBI" id="CHEBI:30616"/>
        <dbReference type="ChEBI" id="CHEBI:33019"/>
        <dbReference type="ChEBI" id="CHEBI:57844"/>
        <dbReference type="ChEBI" id="CHEBI:78442"/>
        <dbReference type="ChEBI" id="CHEBI:78530"/>
        <dbReference type="ChEBI" id="CHEBI:456215"/>
        <dbReference type="EC" id="6.1.1.10"/>
    </reaction>
</comment>
<dbReference type="GO" id="GO:0017101">
    <property type="term" value="C:aminoacyl-tRNA synthetase multienzyme complex"/>
    <property type="evidence" value="ECO:0007669"/>
    <property type="project" value="TreeGrafter"/>
</dbReference>
<keyword evidence="10 13" id="KW-0030">Aminoacyl-tRNA synthetase</keyword>
<dbReference type="GO" id="GO:0006431">
    <property type="term" value="P:methionyl-tRNA aminoacylation"/>
    <property type="evidence" value="ECO:0007669"/>
    <property type="project" value="InterPro"/>
</dbReference>
<feature type="domain" description="Methionyl-tRNA synthetase anticodon-binding" evidence="15">
    <location>
        <begin position="348"/>
        <end position="447"/>
    </location>
</feature>
<dbReference type="SUPFAM" id="SSF52374">
    <property type="entry name" value="Nucleotidylyl transferase"/>
    <property type="match status" value="1"/>
</dbReference>
<evidence type="ECO:0000256" key="3">
    <source>
        <dbReference type="ARBA" id="ARBA00012838"/>
    </source>
</evidence>
<dbReference type="InterPro" id="IPR014729">
    <property type="entry name" value="Rossmann-like_a/b/a_fold"/>
</dbReference>
<keyword evidence="9 13" id="KW-0648">Protein biosynthesis</keyword>
<dbReference type="GO" id="GO:0005829">
    <property type="term" value="C:cytosol"/>
    <property type="evidence" value="ECO:0007669"/>
    <property type="project" value="TreeGrafter"/>
</dbReference>
<accession>A0A183APW5</accession>
<evidence type="ECO:0000256" key="11">
    <source>
        <dbReference type="ARBA" id="ARBA00030904"/>
    </source>
</evidence>
<dbReference type="Pfam" id="PF09334">
    <property type="entry name" value="tRNA-synt_1g"/>
    <property type="match status" value="1"/>
</dbReference>
<dbReference type="SUPFAM" id="SSF47323">
    <property type="entry name" value="Anticodon-binding domain of a subclass of class I aminoacyl-tRNA synthetases"/>
    <property type="match status" value="1"/>
</dbReference>
<dbReference type="AlphaFoldDB" id="A0A183APW5"/>
<dbReference type="PROSITE" id="PS00178">
    <property type="entry name" value="AA_TRNA_LIGASE_I"/>
    <property type="match status" value="1"/>
</dbReference>
<comment type="subcellular location">
    <subcellularLocation>
        <location evidence="1">Cytoplasm</location>
    </subcellularLocation>
</comment>
<keyword evidence="7 13" id="KW-0547">Nucleotide-binding</keyword>
<dbReference type="InterPro" id="IPR009080">
    <property type="entry name" value="tRNAsynth_Ia_anticodon-bd"/>
</dbReference>
<evidence type="ECO:0000256" key="6">
    <source>
        <dbReference type="ARBA" id="ARBA00022598"/>
    </source>
</evidence>
<reference evidence="16" key="1">
    <citation type="submission" date="2016-06" db="UniProtKB">
        <authorList>
            <consortium name="WormBaseParasite"/>
        </authorList>
    </citation>
    <scope>IDENTIFICATION</scope>
</reference>
<dbReference type="Gene3D" id="2.20.28.20">
    <property type="entry name" value="Methionyl-tRNA synthetase, Zn-domain"/>
    <property type="match status" value="1"/>
</dbReference>
<evidence type="ECO:0000313" key="16">
    <source>
        <dbReference type="WBParaSite" id="ECPE_0000902801-mRNA-1"/>
    </source>
</evidence>
<dbReference type="WBParaSite" id="ECPE_0000902801-mRNA-1">
    <property type="protein sequence ID" value="ECPE_0000902801-mRNA-1"/>
    <property type="gene ID" value="ECPE_0000902801"/>
</dbReference>
<evidence type="ECO:0000256" key="7">
    <source>
        <dbReference type="ARBA" id="ARBA00022741"/>
    </source>
</evidence>
<dbReference type="PRINTS" id="PR01041">
    <property type="entry name" value="TRNASYNTHMET"/>
</dbReference>
<evidence type="ECO:0000256" key="13">
    <source>
        <dbReference type="RuleBase" id="RU363039"/>
    </source>
</evidence>
<keyword evidence="6 13" id="KW-0436">Ligase</keyword>
<evidence type="ECO:0000256" key="5">
    <source>
        <dbReference type="ARBA" id="ARBA00022490"/>
    </source>
</evidence>
<organism evidence="16">
    <name type="scientific">Echinostoma caproni</name>
    <dbReference type="NCBI Taxonomy" id="27848"/>
    <lineage>
        <taxon>Eukaryota</taxon>
        <taxon>Metazoa</taxon>
        <taxon>Spiralia</taxon>
        <taxon>Lophotrochozoa</taxon>
        <taxon>Platyhelminthes</taxon>
        <taxon>Trematoda</taxon>
        <taxon>Digenea</taxon>
        <taxon>Plagiorchiida</taxon>
        <taxon>Echinostomata</taxon>
        <taxon>Echinostomatoidea</taxon>
        <taxon>Echinostomatidae</taxon>
        <taxon>Echinostoma</taxon>
    </lineage>
</organism>
<evidence type="ECO:0000256" key="2">
    <source>
        <dbReference type="ARBA" id="ARBA00005594"/>
    </source>
</evidence>
<evidence type="ECO:0000256" key="12">
    <source>
        <dbReference type="ARBA" id="ARBA00047364"/>
    </source>
</evidence>
<dbReference type="Pfam" id="PF19303">
    <property type="entry name" value="Anticodon_3"/>
    <property type="match status" value="1"/>
</dbReference>
<dbReference type="InterPro" id="IPR041872">
    <property type="entry name" value="Anticodon_Met"/>
</dbReference>
<keyword evidence="5" id="KW-0963">Cytoplasm</keyword>
<dbReference type="InterPro" id="IPR023458">
    <property type="entry name" value="Met-tRNA_ligase_1"/>
</dbReference>